<dbReference type="GO" id="GO:0005849">
    <property type="term" value="C:mRNA cleavage factor complex"/>
    <property type="evidence" value="ECO:0007669"/>
    <property type="project" value="UniProtKB-UniRule"/>
</dbReference>
<evidence type="ECO:0000256" key="1">
    <source>
        <dbReference type="ARBA" id="ARBA00003798"/>
    </source>
</evidence>
<reference evidence="11" key="1">
    <citation type="submission" date="2018-03" db="EMBL/GenBank/DDBJ databases">
        <authorList>
            <person name="Guldener U."/>
        </authorList>
    </citation>
    <scope>NUCLEOTIDE SEQUENCE</scope>
</reference>
<dbReference type="AlphaFoldDB" id="A0AAE8MT86"/>
<feature type="binding site" evidence="9">
    <location>
        <position position="69"/>
    </location>
    <ligand>
        <name>ATP</name>
        <dbReference type="ChEBI" id="CHEBI:30616"/>
    </ligand>
</feature>
<dbReference type="InterPro" id="IPR003593">
    <property type="entry name" value="AAA+_ATPase"/>
</dbReference>
<dbReference type="HAMAP" id="MF_03035">
    <property type="entry name" value="Clp1"/>
    <property type="match status" value="1"/>
</dbReference>
<dbReference type="Gene3D" id="2.60.120.1030">
    <property type="entry name" value="Clp1, DNA binding domain"/>
    <property type="match status" value="1"/>
</dbReference>
<dbReference type="InterPro" id="IPR038238">
    <property type="entry name" value="Clp1_C_sf"/>
</dbReference>
<evidence type="ECO:0000313" key="11">
    <source>
        <dbReference type="EMBL" id="SPN99689.1"/>
    </source>
</evidence>
<keyword evidence="6 9" id="KW-0547">Nucleotide-binding</keyword>
<dbReference type="InterPro" id="IPR045116">
    <property type="entry name" value="Clp1/Grc3"/>
</dbReference>
<comment type="caution">
    <text evidence="9">Lacks conserved residue(s) required for the propagation of feature annotation.</text>
</comment>
<comment type="subunit">
    <text evidence="9">Component of a pre-mRNA cleavage factor complex. Interacts directly with PCF11.</text>
</comment>
<dbReference type="Gene3D" id="3.40.50.300">
    <property type="entry name" value="P-loop containing nucleotide triphosphate hydrolases"/>
    <property type="match status" value="1"/>
</dbReference>
<dbReference type="Pfam" id="PF16573">
    <property type="entry name" value="CLP1_N"/>
    <property type="match status" value="1"/>
</dbReference>
<dbReference type="GO" id="GO:0051731">
    <property type="term" value="F:polynucleotide 5'-hydroxyl-kinase activity"/>
    <property type="evidence" value="ECO:0007669"/>
    <property type="project" value="InterPro"/>
</dbReference>
<comment type="caution">
    <text evidence="11">The sequence shown here is derived from an EMBL/GenBank/DDBJ whole genome shotgun (WGS) entry which is preliminary data.</text>
</comment>
<accession>A0AAE8MT86</accession>
<evidence type="ECO:0000256" key="4">
    <source>
        <dbReference type="ARBA" id="ARBA00019824"/>
    </source>
</evidence>
<dbReference type="InterPro" id="IPR032319">
    <property type="entry name" value="CLP1_P"/>
</dbReference>
<comment type="function">
    <text evidence="9">Required for endonucleolytic cleavage during polyadenylation-dependent pre-mRNA 3'-end formation.</text>
</comment>
<evidence type="ECO:0000313" key="12">
    <source>
        <dbReference type="Proteomes" id="UP001187682"/>
    </source>
</evidence>
<dbReference type="InterPro" id="IPR027417">
    <property type="entry name" value="P-loop_NTPase"/>
</dbReference>
<dbReference type="SMART" id="SM00382">
    <property type="entry name" value="AAA"/>
    <property type="match status" value="1"/>
</dbReference>
<feature type="binding site" evidence="9">
    <location>
        <begin position="130"/>
        <end position="135"/>
    </location>
    <ligand>
        <name>ATP</name>
        <dbReference type="ChEBI" id="CHEBI:30616"/>
    </ligand>
</feature>
<dbReference type="EMBL" id="ONZQ02000003">
    <property type="protein sequence ID" value="SPN99689.1"/>
    <property type="molecule type" value="Genomic_DNA"/>
</dbReference>
<dbReference type="InterPro" id="IPR038239">
    <property type="entry name" value="Clp1_N_sf"/>
</dbReference>
<evidence type="ECO:0000256" key="3">
    <source>
        <dbReference type="ARBA" id="ARBA00018706"/>
    </source>
</evidence>
<dbReference type="GO" id="GO:0031124">
    <property type="term" value="P:mRNA 3'-end processing"/>
    <property type="evidence" value="ECO:0007669"/>
    <property type="project" value="UniProtKB-UniRule"/>
</dbReference>
<dbReference type="Gene3D" id="2.40.30.330">
    <property type="entry name" value="Pre-mRNA cleavage complex subunit Clp1, C-terminal domain"/>
    <property type="match status" value="1"/>
</dbReference>
<protein>
    <recommendedName>
        <fullName evidence="4">Polynucleotide 5'-hydroxyl-kinase GRC3</fullName>
    </recommendedName>
    <alternativeName>
        <fullName evidence="3">Polynucleotide 5'-hydroxyl-kinase grc3</fullName>
    </alternativeName>
</protein>
<evidence type="ECO:0000256" key="9">
    <source>
        <dbReference type="HAMAP-Rule" id="MF_03035"/>
    </source>
</evidence>
<keyword evidence="12" id="KW-1185">Reference proteome</keyword>
<evidence type="ECO:0000256" key="6">
    <source>
        <dbReference type="ARBA" id="ARBA00022741"/>
    </source>
</evidence>
<gene>
    <name evidence="9" type="primary">CLP1</name>
    <name evidence="11" type="ORF">DNG_02540</name>
</gene>
<comment type="function">
    <text evidence="1">Polynucleotide 5'-kinase involved in rRNA processing.</text>
</comment>
<comment type="subcellular location">
    <subcellularLocation>
        <location evidence="2 9">Nucleus</location>
    </subcellularLocation>
</comment>
<dbReference type="GO" id="GO:0006388">
    <property type="term" value="P:tRNA splicing, via endonucleolytic cleavage and ligation"/>
    <property type="evidence" value="ECO:0007669"/>
    <property type="project" value="TreeGrafter"/>
</dbReference>
<evidence type="ECO:0000256" key="5">
    <source>
        <dbReference type="ARBA" id="ARBA00022664"/>
    </source>
</evidence>
<dbReference type="Pfam" id="PF06807">
    <property type="entry name" value="Clp1"/>
    <property type="match status" value="1"/>
</dbReference>
<keyword evidence="8 9" id="KW-0539">Nucleus</keyword>
<evidence type="ECO:0000256" key="2">
    <source>
        <dbReference type="ARBA" id="ARBA00004123"/>
    </source>
</evidence>
<keyword evidence="7 9" id="KW-0067">ATP-binding</keyword>
<dbReference type="InterPro" id="IPR010655">
    <property type="entry name" value="Clp1_C"/>
</dbReference>
<dbReference type="GO" id="GO:0005524">
    <property type="term" value="F:ATP binding"/>
    <property type="evidence" value="ECO:0007669"/>
    <property type="project" value="UniProtKB-UniRule"/>
</dbReference>
<evidence type="ECO:0000256" key="7">
    <source>
        <dbReference type="ARBA" id="ARBA00022840"/>
    </source>
</evidence>
<dbReference type="InterPro" id="IPR028606">
    <property type="entry name" value="Clp1"/>
</dbReference>
<dbReference type="InterPro" id="IPR032324">
    <property type="entry name" value="Clp1_N"/>
</dbReference>
<evidence type="ECO:0000259" key="10">
    <source>
        <dbReference type="SMART" id="SM00382"/>
    </source>
</evidence>
<dbReference type="PANTHER" id="PTHR12755">
    <property type="entry name" value="CLEAVAGE/POLYADENYLATION FACTOR IA SUBUNIT CLP1P"/>
    <property type="match status" value="1"/>
</dbReference>
<dbReference type="Pfam" id="PF16575">
    <property type="entry name" value="CLP1_P"/>
    <property type="match status" value="1"/>
</dbReference>
<keyword evidence="5 9" id="KW-0507">mRNA processing</keyword>
<sequence>MSVIPGLGLAREPTPSLSSTRTFDLQPLNTYSFSVSFSNRVSIRLLSGTADKDGTELALHITYHFSGVKSKITTLQGCKLEVDGPCESEHVTRDEELASIIANAHFKLHAERRSAVGTHGPRVLVVGPPSCGKTTLARTLAAYATRMDGQPLVVNLNPDEGMLTLPGTLSAAVFASMMDVEARQGWGAAPASGPGSIPPKVPLVHFFGRQAPGEDPGFYRDMVTAMADSVSARLSEDETVKRTGLIIDTAGVVEGSKDDLELLSHIISEFSVNIVLTVGSKRLEEDLQEMLREERSSLGEQIHVVGIDKSKSLPPQDELWLLQEREADIKEYFFGDAKLVLSPSTQLVDFDSLTIYKIPDTETYPPDRPLERVNPSPEMEHWTLAIMQASVKDTPETIRSSLVLGCVYVADVDVERSKVKLLSPLPGRLGDRPLILGKWPEPHVNLLG</sequence>
<proteinExistence type="inferred from homology"/>
<feature type="domain" description="AAA+ ATPase" evidence="10">
    <location>
        <begin position="119"/>
        <end position="308"/>
    </location>
</feature>
<evidence type="ECO:0000256" key="8">
    <source>
        <dbReference type="ARBA" id="ARBA00023242"/>
    </source>
</evidence>
<name>A0AAE8MT86_9PEZI</name>
<dbReference type="SUPFAM" id="SSF52540">
    <property type="entry name" value="P-loop containing nucleoside triphosphate hydrolases"/>
    <property type="match status" value="1"/>
</dbReference>
<dbReference type="Proteomes" id="UP001187682">
    <property type="component" value="Unassembled WGS sequence"/>
</dbReference>
<dbReference type="PANTHER" id="PTHR12755:SF6">
    <property type="entry name" value="POLYRIBONUCLEOTIDE 5'-HYDROXYL-KINASE CLP1"/>
    <property type="match status" value="1"/>
</dbReference>
<organism evidence="11 12">
    <name type="scientific">Cephalotrichum gorgonifer</name>
    <dbReference type="NCBI Taxonomy" id="2041049"/>
    <lineage>
        <taxon>Eukaryota</taxon>
        <taxon>Fungi</taxon>
        <taxon>Dikarya</taxon>
        <taxon>Ascomycota</taxon>
        <taxon>Pezizomycotina</taxon>
        <taxon>Sordariomycetes</taxon>
        <taxon>Hypocreomycetidae</taxon>
        <taxon>Microascales</taxon>
        <taxon>Microascaceae</taxon>
        <taxon>Cephalotrichum</taxon>
    </lineage>
</organism>
<comment type="similarity">
    <text evidence="9">Belongs to the Clp1 family. Clp1 subfamily.</text>
</comment>